<name>A0A9W8A0T2_9FUNG</name>
<keyword evidence="3" id="KW-1185">Reference proteome</keyword>
<evidence type="ECO:0000313" key="2">
    <source>
        <dbReference type="EMBL" id="KAJ1920457.1"/>
    </source>
</evidence>
<feature type="transmembrane region" description="Helical" evidence="1">
    <location>
        <begin position="21"/>
        <end position="39"/>
    </location>
</feature>
<proteinExistence type="predicted"/>
<dbReference type="OrthoDB" id="5590010at2759"/>
<evidence type="ECO:0000256" key="1">
    <source>
        <dbReference type="SAM" id="Phobius"/>
    </source>
</evidence>
<evidence type="ECO:0000313" key="3">
    <source>
        <dbReference type="Proteomes" id="UP001150538"/>
    </source>
</evidence>
<keyword evidence="1" id="KW-0472">Membrane</keyword>
<sequence>MLDTPARYGWTLQLNSPRKRISLSSALSLLVTYLAHYLLPKSYFPYTTPMPETSAWAPFALGAPPSFYKAQHIYDFIGPNEKFVKGIVPIPTGPHPNTCLPKDKKT</sequence>
<organism evidence="2 3">
    <name type="scientific">Mycoemilia scoparia</name>
    <dbReference type="NCBI Taxonomy" id="417184"/>
    <lineage>
        <taxon>Eukaryota</taxon>
        <taxon>Fungi</taxon>
        <taxon>Fungi incertae sedis</taxon>
        <taxon>Zoopagomycota</taxon>
        <taxon>Kickxellomycotina</taxon>
        <taxon>Kickxellomycetes</taxon>
        <taxon>Kickxellales</taxon>
        <taxon>Kickxellaceae</taxon>
        <taxon>Mycoemilia</taxon>
    </lineage>
</organism>
<comment type="caution">
    <text evidence="2">The sequence shown here is derived from an EMBL/GenBank/DDBJ whole genome shotgun (WGS) entry which is preliminary data.</text>
</comment>
<keyword evidence="1" id="KW-0812">Transmembrane</keyword>
<protein>
    <submittedName>
        <fullName evidence="2">Uncharacterized protein</fullName>
    </submittedName>
</protein>
<dbReference type="AlphaFoldDB" id="A0A9W8A0T2"/>
<reference evidence="2" key="1">
    <citation type="submission" date="2022-07" db="EMBL/GenBank/DDBJ databases">
        <title>Phylogenomic reconstructions and comparative analyses of Kickxellomycotina fungi.</title>
        <authorList>
            <person name="Reynolds N.K."/>
            <person name="Stajich J.E."/>
            <person name="Barry K."/>
            <person name="Grigoriev I.V."/>
            <person name="Crous P."/>
            <person name="Smith M.E."/>
        </authorList>
    </citation>
    <scope>NUCLEOTIDE SEQUENCE</scope>
    <source>
        <strain evidence="2">NBRC 100468</strain>
    </source>
</reference>
<dbReference type="EMBL" id="JANBPU010000013">
    <property type="protein sequence ID" value="KAJ1920457.1"/>
    <property type="molecule type" value="Genomic_DNA"/>
</dbReference>
<keyword evidence="1" id="KW-1133">Transmembrane helix</keyword>
<gene>
    <name evidence="2" type="ORF">H4219_001294</name>
</gene>
<dbReference type="Proteomes" id="UP001150538">
    <property type="component" value="Unassembled WGS sequence"/>
</dbReference>
<accession>A0A9W8A0T2</accession>